<sequence length="172" mass="20528">MIFSKHSLFILVYSPNYTIKESMVNSNVSYSLRQCHNHLSSQMEEQQIITVLSRVIEAGNYQFVAKIMMESPLSIEFKQFRPFAREEISEAIFKVYFQLRSKEKEEKDCKQLADLFLNIIPKEHQSPIIYYSSSLDDVEFYELWYGLFGDWNPYWLYQTHTREFLISSNQCN</sequence>
<evidence type="ECO:0000313" key="1">
    <source>
        <dbReference type="EMBL" id="EGG15612.1"/>
    </source>
</evidence>
<reference evidence="2" key="1">
    <citation type="journal article" date="2011" name="Genome Res.">
        <title>Phylogeny-wide analysis of social amoeba genomes highlights ancient origins for complex intercellular communication.</title>
        <authorList>
            <person name="Heidel A.J."/>
            <person name="Lawal H.M."/>
            <person name="Felder M."/>
            <person name="Schilde C."/>
            <person name="Helps N.R."/>
            <person name="Tunggal B."/>
            <person name="Rivero F."/>
            <person name="John U."/>
            <person name="Schleicher M."/>
            <person name="Eichinger L."/>
            <person name="Platzer M."/>
            <person name="Noegel A.A."/>
            <person name="Schaap P."/>
            <person name="Gloeckner G."/>
        </authorList>
    </citation>
    <scope>NUCLEOTIDE SEQUENCE [LARGE SCALE GENOMIC DNA]</scope>
    <source>
        <strain evidence="2">SH3</strain>
    </source>
</reference>
<evidence type="ECO:0000313" key="2">
    <source>
        <dbReference type="Proteomes" id="UP000007797"/>
    </source>
</evidence>
<dbReference type="Proteomes" id="UP000007797">
    <property type="component" value="Unassembled WGS sequence"/>
</dbReference>
<name>F4QA93_CACFS</name>
<protein>
    <submittedName>
        <fullName evidence="1">Uncharacterized protein</fullName>
    </submittedName>
</protein>
<organism evidence="1 2">
    <name type="scientific">Cavenderia fasciculata</name>
    <name type="common">Slime mold</name>
    <name type="synonym">Dictyostelium fasciculatum</name>
    <dbReference type="NCBI Taxonomy" id="261658"/>
    <lineage>
        <taxon>Eukaryota</taxon>
        <taxon>Amoebozoa</taxon>
        <taxon>Evosea</taxon>
        <taxon>Eumycetozoa</taxon>
        <taxon>Dictyostelia</taxon>
        <taxon>Acytosteliales</taxon>
        <taxon>Cavenderiaceae</taxon>
        <taxon>Cavenderia</taxon>
    </lineage>
</organism>
<dbReference type="EMBL" id="GL883026">
    <property type="protein sequence ID" value="EGG15612.1"/>
    <property type="molecule type" value="Genomic_DNA"/>
</dbReference>
<dbReference type="RefSeq" id="XP_004354354.1">
    <property type="nucleotide sequence ID" value="XM_004354302.1"/>
</dbReference>
<dbReference type="AlphaFoldDB" id="F4QA93"/>
<gene>
    <name evidence="1" type="ORF">DFA_10454</name>
</gene>
<keyword evidence="2" id="KW-1185">Reference proteome</keyword>
<dbReference type="GeneID" id="14867147"/>
<accession>F4QA93</accession>
<dbReference type="KEGG" id="dfa:DFA_10454"/>
<proteinExistence type="predicted"/>